<dbReference type="Gene3D" id="3.90.550.10">
    <property type="entry name" value="Spore Coat Polysaccharide Biosynthesis Protein SpsA, Chain A"/>
    <property type="match status" value="1"/>
</dbReference>
<dbReference type="InterPro" id="IPR050834">
    <property type="entry name" value="Glycosyltransf_2"/>
</dbReference>
<comment type="similarity">
    <text evidence="1">Belongs to the glycosyltransferase 2 family.</text>
</comment>
<comment type="caution">
    <text evidence="5">The sequence shown here is derived from an EMBL/GenBank/DDBJ whole genome shotgun (WGS) entry which is preliminary data.</text>
</comment>
<dbReference type="PANTHER" id="PTHR43685:SF5">
    <property type="entry name" value="GLYCOSYLTRANSFERASE EPSE-RELATED"/>
    <property type="match status" value="1"/>
</dbReference>
<dbReference type="InterPro" id="IPR001173">
    <property type="entry name" value="Glyco_trans_2-like"/>
</dbReference>
<evidence type="ECO:0000256" key="1">
    <source>
        <dbReference type="ARBA" id="ARBA00006739"/>
    </source>
</evidence>
<sequence length="363" mass="40157">MSHPQVTVICPTYNRSTHLVATLASVQAQTVRDFELLVVSDGSTDDTDEVVRAAAAQDDRIRLIRIPHQGHPSTPRNTGLAEARGEVVAYLDHDDRWRPDHLDVLLRTFADGAALVATGFTRVDAAGAVTAESRSLALCWHPEIQVLGPLFEPSRVAHLRGLPERVGGWRNGVGLEDWDLWLRLTDTGLDFTTVPDRTALLLDDTGTRRYRTPRRHLLPLAVFDDPRRAHAALRELQDARHSAALRAAHRDDTRAWYSRLSTAPRFHAPRGWDGDLDAAIDAATSDDTPLWPELHLLPRQGRFVLAQALWCSTESHAARLRTLARRVQATHFALIDAILAPHGATPLVVAQRPAPAALLEPSQ</sequence>
<dbReference type="Proteomes" id="UP001592530">
    <property type="component" value="Unassembled WGS sequence"/>
</dbReference>
<dbReference type="CDD" id="cd00761">
    <property type="entry name" value="Glyco_tranf_GTA_type"/>
    <property type="match status" value="1"/>
</dbReference>
<evidence type="ECO:0000313" key="5">
    <source>
        <dbReference type="EMBL" id="MFC1430127.1"/>
    </source>
</evidence>
<gene>
    <name evidence="5" type="ORF">ACEZDB_05570</name>
</gene>
<dbReference type="EMBL" id="JBHEZY010000002">
    <property type="protein sequence ID" value="MFC1430127.1"/>
    <property type="molecule type" value="Genomic_DNA"/>
</dbReference>
<keyword evidence="3" id="KW-0808">Transferase</keyword>
<dbReference type="InterPro" id="IPR029044">
    <property type="entry name" value="Nucleotide-diphossugar_trans"/>
</dbReference>
<feature type="domain" description="Glycosyltransferase 2-like" evidence="4">
    <location>
        <begin position="7"/>
        <end position="143"/>
    </location>
</feature>
<protein>
    <submittedName>
        <fullName evidence="5">Glycosyltransferase family 2 protein</fullName>
    </submittedName>
</protein>
<name>A0ABV6WW35_9ACTN</name>
<accession>A0ABV6WW35</accession>
<proteinExistence type="inferred from homology"/>
<evidence type="ECO:0000259" key="4">
    <source>
        <dbReference type="Pfam" id="PF00535"/>
    </source>
</evidence>
<dbReference type="PANTHER" id="PTHR43685">
    <property type="entry name" value="GLYCOSYLTRANSFERASE"/>
    <property type="match status" value="1"/>
</dbReference>
<dbReference type="RefSeq" id="WP_380549369.1">
    <property type="nucleotide sequence ID" value="NZ_JBHEZY010000002.1"/>
</dbReference>
<evidence type="ECO:0000313" key="6">
    <source>
        <dbReference type="Proteomes" id="UP001592530"/>
    </source>
</evidence>
<reference evidence="5 6" key="1">
    <citation type="submission" date="2024-09" db="EMBL/GenBank/DDBJ databases">
        <authorList>
            <person name="Lee S.D."/>
        </authorList>
    </citation>
    <scope>NUCLEOTIDE SEQUENCE [LARGE SCALE GENOMIC DNA]</scope>
    <source>
        <strain evidence="5 6">N1-3</strain>
    </source>
</reference>
<keyword evidence="2" id="KW-0328">Glycosyltransferase</keyword>
<dbReference type="Pfam" id="PF00535">
    <property type="entry name" value="Glycos_transf_2"/>
    <property type="match status" value="1"/>
</dbReference>
<dbReference type="SUPFAM" id="SSF53448">
    <property type="entry name" value="Nucleotide-diphospho-sugar transferases"/>
    <property type="match status" value="1"/>
</dbReference>
<evidence type="ECO:0000256" key="2">
    <source>
        <dbReference type="ARBA" id="ARBA00022676"/>
    </source>
</evidence>
<organism evidence="5 6">
    <name type="scientific">Streptacidiphilus alkalitolerans</name>
    <dbReference type="NCBI Taxonomy" id="3342712"/>
    <lineage>
        <taxon>Bacteria</taxon>
        <taxon>Bacillati</taxon>
        <taxon>Actinomycetota</taxon>
        <taxon>Actinomycetes</taxon>
        <taxon>Kitasatosporales</taxon>
        <taxon>Streptomycetaceae</taxon>
        <taxon>Streptacidiphilus</taxon>
    </lineage>
</organism>
<evidence type="ECO:0000256" key="3">
    <source>
        <dbReference type="ARBA" id="ARBA00022679"/>
    </source>
</evidence>